<accession>A0A1V6U0B1</accession>
<comment type="caution">
    <text evidence="15">The sequence shown here is derived from an EMBL/GenBank/DDBJ whole genome shotgun (WGS) entry which is preliminary data.</text>
</comment>
<evidence type="ECO:0000256" key="11">
    <source>
        <dbReference type="ARBA" id="ARBA00024807"/>
    </source>
</evidence>
<keyword evidence="8 13" id="KW-0175">Coiled coil</keyword>
<evidence type="ECO:0000256" key="7">
    <source>
        <dbReference type="ARBA" id="ARBA00022989"/>
    </source>
</evidence>
<dbReference type="STRING" id="303698.A0A1V6U0B1"/>
<proteinExistence type="inferred from homology"/>
<comment type="function">
    <text evidence="11">Required for the maintenance of the structure of the mitochondrial inner membrane. Involved in mitochondrial morphology. Causes growth arrest when highly overexpressed.</text>
</comment>
<evidence type="ECO:0000313" key="15">
    <source>
        <dbReference type="EMBL" id="OQE31529.1"/>
    </source>
</evidence>
<dbReference type="GO" id="GO:0007007">
    <property type="term" value="P:inner mitochondrial membrane organization"/>
    <property type="evidence" value="ECO:0007669"/>
    <property type="project" value="TreeGrafter"/>
</dbReference>
<evidence type="ECO:0000256" key="6">
    <source>
        <dbReference type="ARBA" id="ARBA00022946"/>
    </source>
</evidence>
<keyword evidence="6 12" id="KW-0809">Transit peptide</keyword>
<feature type="compositionally biased region" description="Polar residues" evidence="14">
    <location>
        <begin position="8"/>
        <end position="19"/>
    </location>
</feature>
<evidence type="ECO:0000256" key="12">
    <source>
        <dbReference type="RuleBase" id="RU364128"/>
    </source>
</evidence>
<feature type="region of interest" description="Disordered" evidence="14">
    <location>
        <begin position="1"/>
        <end position="27"/>
    </location>
</feature>
<dbReference type="Proteomes" id="UP000191285">
    <property type="component" value="Unassembled WGS sequence"/>
</dbReference>
<reference evidence="16" key="1">
    <citation type="journal article" date="2017" name="Nat. Microbiol.">
        <title>Global analysis of biosynthetic gene clusters reveals vast potential of secondary metabolite production in Penicillium species.</title>
        <authorList>
            <person name="Nielsen J.C."/>
            <person name="Grijseels S."/>
            <person name="Prigent S."/>
            <person name="Ji B."/>
            <person name="Dainat J."/>
            <person name="Nielsen K.F."/>
            <person name="Frisvad J.C."/>
            <person name="Workman M."/>
            <person name="Nielsen J."/>
        </authorList>
    </citation>
    <scope>NUCLEOTIDE SEQUENCE [LARGE SCALE GENOMIC DNA]</scope>
    <source>
        <strain evidence="16">IBT 24891</strain>
    </source>
</reference>
<dbReference type="AlphaFoldDB" id="A0A1V6U0B1"/>
<evidence type="ECO:0000256" key="3">
    <source>
        <dbReference type="ARBA" id="ARBA00011182"/>
    </source>
</evidence>
<organism evidence="15 16">
    <name type="scientific">Penicillium steckii</name>
    <dbReference type="NCBI Taxonomy" id="303698"/>
    <lineage>
        <taxon>Eukaryota</taxon>
        <taxon>Fungi</taxon>
        <taxon>Dikarya</taxon>
        <taxon>Ascomycota</taxon>
        <taxon>Pezizomycotina</taxon>
        <taxon>Eurotiomycetes</taxon>
        <taxon>Eurotiomycetidae</taxon>
        <taxon>Eurotiales</taxon>
        <taxon>Aspergillaceae</taxon>
        <taxon>Penicillium</taxon>
    </lineage>
</organism>
<evidence type="ECO:0000256" key="2">
    <source>
        <dbReference type="ARBA" id="ARBA00007472"/>
    </source>
</evidence>
<keyword evidence="10 12" id="KW-0472">Membrane</keyword>
<name>A0A1V6U0B1_9EURO</name>
<dbReference type="PANTHER" id="PTHR31961:SF3">
    <property type="entry name" value="SENSITIVE TO HIGH EXPRESSION PROTEIN 9, MITOCHONDRIAL"/>
    <property type="match status" value="1"/>
</dbReference>
<keyword evidence="16" id="KW-1185">Reference proteome</keyword>
<evidence type="ECO:0000256" key="5">
    <source>
        <dbReference type="ARBA" id="ARBA00022792"/>
    </source>
</evidence>
<dbReference type="Pfam" id="PF05546">
    <property type="entry name" value="She9_MDM33"/>
    <property type="match status" value="1"/>
</dbReference>
<evidence type="ECO:0000256" key="13">
    <source>
        <dbReference type="SAM" id="Coils"/>
    </source>
</evidence>
<dbReference type="OrthoDB" id="5595506at2759"/>
<evidence type="ECO:0000256" key="14">
    <source>
        <dbReference type="SAM" id="MobiDB-lite"/>
    </source>
</evidence>
<dbReference type="PANTHER" id="PTHR31961">
    <property type="entry name" value="SENSITIVE TO HIGH EXPRESSION PROTEIN 9, MITOCHONDRIAL"/>
    <property type="match status" value="1"/>
</dbReference>
<dbReference type="InterPro" id="IPR008839">
    <property type="entry name" value="MDM33_fungi"/>
</dbReference>
<evidence type="ECO:0000256" key="10">
    <source>
        <dbReference type="ARBA" id="ARBA00023136"/>
    </source>
</evidence>
<dbReference type="GO" id="GO:0005743">
    <property type="term" value="C:mitochondrial inner membrane"/>
    <property type="evidence" value="ECO:0007669"/>
    <property type="project" value="UniProtKB-SubCell"/>
</dbReference>
<comment type="subcellular location">
    <subcellularLocation>
        <location evidence="1 12">Mitochondrion inner membrane</location>
        <topology evidence="1 12">Multi-pass membrane protein</topology>
    </subcellularLocation>
</comment>
<feature type="coiled-coil region" evidence="13">
    <location>
        <begin position="221"/>
        <end position="255"/>
    </location>
</feature>
<keyword evidence="5 12" id="KW-0999">Mitochondrion inner membrane</keyword>
<feature type="compositionally biased region" description="Basic and acidic residues" evidence="14">
    <location>
        <begin position="157"/>
        <end position="167"/>
    </location>
</feature>
<feature type="region of interest" description="Disordered" evidence="14">
    <location>
        <begin position="117"/>
        <end position="184"/>
    </location>
</feature>
<feature type="region of interest" description="Disordered" evidence="14">
    <location>
        <begin position="418"/>
        <end position="449"/>
    </location>
</feature>
<feature type="transmembrane region" description="Helical" evidence="12">
    <location>
        <begin position="340"/>
        <end position="360"/>
    </location>
</feature>
<evidence type="ECO:0000256" key="4">
    <source>
        <dbReference type="ARBA" id="ARBA00022692"/>
    </source>
</evidence>
<feature type="transmembrane region" description="Helical" evidence="12">
    <location>
        <begin position="489"/>
        <end position="511"/>
    </location>
</feature>
<keyword evidence="7 12" id="KW-1133">Transmembrane helix</keyword>
<protein>
    <recommendedName>
        <fullName evidence="12">Sensitive to high expression protein 9, mitochondrial</fullName>
    </recommendedName>
</protein>
<gene>
    <name evidence="15" type="ORF">PENSTE_c001G01101</name>
</gene>
<comment type="similarity">
    <text evidence="2 12">Belongs to the SHE9 family.</text>
</comment>
<evidence type="ECO:0000256" key="1">
    <source>
        <dbReference type="ARBA" id="ARBA00004448"/>
    </source>
</evidence>
<dbReference type="EMBL" id="MLKD01000001">
    <property type="protein sequence ID" value="OQE31529.1"/>
    <property type="molecule type" value="Genomic_DNA"/>
</dbReference>
<evidence type="ECO:0000256" key="8">
    <source>
        <dbReference type="ARBA" id="ARBA00023054"/>
    </source>
</evidence>
<sequence length="514" mass="56859">MANPTVPPSSSAFGETPTFNHPGPWPLTPAMQSMPSLLRQSLRSTRQIIQATPRSSHSQFRPIPPSILPVGTTRNFSICLQCRFRQHSGLYSAHDDRDKLSNDAEKLHQAVREASRAAAFADSVKRESEPPLDTSAVEVDRAAEQGAPKDNGQEPILRTDSEKKKEQGSSVDGIRSGGLPSYLESRRSKMSKQFTTMMDNIQSNVFVAGQRLNDFTGYSGIEALKNEIHSQEERLRKARANVRNAKDEYTAAINRRSTSQREVNELLQRKHAWSPTDLERFTLLYRNDHTNEVAEAETQEALSAAEREAEEAAASLSKSILSRYHEEQVWSDKIRRMSTWGTWGLMGVNVLLFLIFQIAVEPWRRRRLVKGFEDKVVEAIEKEKALSRTELLEATASAQAALAPAIPEQIDSTIEASVSTLETSTTESEKPLVASAPVPPPPSPPVTSSESIYSRLSSISCSPLSVEYWQKVLQELFSERSVATSQRDLTVTAIQSGAAGAAVMGLLISLLSSR</sequence>
<comment type="subunit">
    <text evidence="3 12">Homooligomer.</text>
</comment>
<keyword evidence="4 12" id="KW-0812">Transmembrane</keyword>
<evidence type="ECO:0000256" key="9">
    <source>
        <dbReference type="ARBA" id="ARBA00023128"/>
    </source>
</evidence>
<evidence type="ECO:0000313" key="16">
    <source>
        <dbReference type="Proteomes" id="UP000191285"/>
    </source>
</evidence>
<keyword evidence="9 12" id="KW-0496">Mitochondrion</keyword>